<evidence type="ECO:0000313" key="2">
    <source>
        <dbReference type="Proteomes" id="UP001161497"/>
    </source>
</evidence>
<proteinExistence type="predicted"/>
<accession>A0ABN8XHX3</accession>
<gene>
    <name evidence="1" type="ORF">MFUM_2265</name>
</gene>
<evidence type="ECO:0000313" key="1">
    <source>
        <dbReference type="EMBL" id="CAI9086574.1"/>
    </source>
</evidence>
<protein>
    <submittedName>
        <fullName evidence="1">Uncharacterized protein</fullName>
    </submittedName>
</protein>
<dbReference type="EMBL" id="OX458932">
    <property type="protein sequence ID" value="CAI9086574.1"/>
    <property type="molecule type" value="Genomic_DNA"/>
</dbReference>
<name>A0ABN8XHX3_9BACT</name>
<sequence>MNALQLEASEVLPYKVLASVESGFVDLKSHLEVHPVYYNRPDQVRDYTWICLLDEEPT</sequence>
<organism evidence="1 2">
    <name type="scientific">Candidatus Methylacidiphilum fumarolicum</name>
    <dbReference type="NCBI Taxonomy" id="591154"/>
    <lineage>
        <taxon>Bacteria</taxon>
        <taxon>Pseudomonadati</taxon>
        <taxon>Verrucomicrobiota</taxon>
        <taxon>Methylacidiphilae</taxon>
        <taxon>Methylacidiphilales</taxon>
        <taxon>Methylacidiphilaceae</taxon>
        <taxon>Methylacidiphilum (ex Ratnadevi et al. 2023)</taxon>
    </lineage>
</organism>
<dbReference type="Proteomes" id="UP001161497">
    <property type="component" value="Chromosome"/>
</dbReference>
<keyword evidence="2" id="KW-1185">Reference proteome</keyword>
<reference evidence="1" key="1">
    <citation type="submission" date="2023-03" db="EMBL/GenBank/DDBJ databases">
        <authorList>
            <person name="Cremers G."/>
            <person name="Picone N."/>
        </authorList>
    </citation>
    <scope>NUCLEOTIDE SEQUENCE</scope>
    <source>
        <strain evidence="1">Sample_alias</strain>
    </source>
</reference>